<dbReference type="GO" id="GO:0006284">
    <property type="term" value="P:base-excision repair"/>
    <property type="evidence" value="ECO:0007669"/>
    <property type="project" value="InterPro"/>
</dbReference>
<accession>A0A8J6CD42</accession>
<evidence type="ECO:0000313" key="4">
    <source>
        <dbReference type="EMBL" id="KAG8468219.1"/>
    </source>
</evidence>
<dbReference type="OrthoDB" id="10265068at2759"/>
<dbReference type="InterPro" id="IPR003265">
    <property type="entry name" value="HhH-GPD_domain"/>
</dbReference>
<dbReference type="SMART" id="SM00478">
    <property type="entry name" value="ENDO3c"/>
    <property type="match status" value="1"/>
</dbReference>
<dbReference type="InterPro" id="IPR011257">
    <property type="entry name" value="DNA_glycosylase"/>
</dbReference>
<dbReference type="Gene3D" id="1.10.340.30">
    <property type="entry name" value="Hypothetical protein, domain 2"/>
    <property type="match status" value="1"/>
</dbReference>
<evidence type="ECO:0000256" key="2">
    <source>
        <dbReference type="ARBA" id="ARBA00023242"/>
    </source>
</evidence>
<sequence length="569" mass="60970">MSEDDRDRDVYSRFFQHGADRAARLDEPPLERALKALACNVARKGEYEAQAGATAAVLDAAERSSDEARRAFAVEAVSAELARVLVNVGSAAKRAPRARDARDAARLAAARAELNTLRARARRLAARLGLSAHAAGAPRSLTPESAHTDTALAPARSMAELRGRCPIYARTRSARHVCEQLCYFREFAPQRMRREFADAALRSAPGGATLATDVWQWRAELALRPSPKGATARGAFGRGAACRQRWRVLLRPPARANGAMQPGYESVAAALRALGLGNRNFERASPSSSRAQVGGDNAASSPAAVTSVACELMPPAFQCALHRAGKKRGRSTPSPLSERAPALLDHAALPSSSVRLRVRALFAAGGASCTCSEQPNLAGGGASCTCSEQPTLAGGGAQPIWGDGPRAGTPCRPTRSRTPPPSPYGLIEELMADEPFQLLVCCILLNQTRRSQVDRVLPRLLARFGSARKMAGADEAELVALLRPLGLHRRRAKSLIAFAAHFARGAWQRPSELPGVGKYAQDAYDVFCLGRWDDVAPDDHALSYYCAWVRGLDPDPHAPAPAEPRTEPK</sequence>
<protein>
    <recommendedName>
        <fullName evidence="3">HhH-GPD domain-containing protein</fullName>
    </recommendedName>
</protein>
<evidence type="ECO:0000256" key="1">
    <source>
        <dbReference type="ARBA" id="ARBA00004123"/>
    </source>
</evidence>
<dbReference type="CDD" id="cd00056">
    <property type="entry name" value="ENDO3c"/>
    <property type="match status" value="1"/>
</dbReference>
<proteinExistence type="predicted"/>
<dbReference type="EMBL" id="JAGTXO010000004">
    <property type="protein sequence ID" value="KAG8468219.1"/>
    <property type="molecule type" value="Genomic_DNA"/>
</dbReference>
<dbReference type="GO" id="GO:0003677">
    <property type="term" value="F:DNA binding"/>
    <property type="evidence" value="ECO:0007669"/>
    <property type="project" value="InterPro"/>
</dbReference>
<dbReference type="OMA" id="CTCSEQP"/>
<dbReference type="InterPro" id="IPR045138">
    <property type="entry name" value="MeCP2/MBD4"/>
</dbReference>
<evidence type="ECO:0000313" key="5">
    <source>
        <dbReference type="Proteomes" id="UP000751190"/>
    </source>
</evidence>
<feature type="domain" description="HhH-GPD" evidence="3">
    <location>
        <begin position="444"/>
        <end position="566"/>
    </location>
</feature>
<dbReference type="GO" id="GO:0003824">
    <property type="term" value="F:catalytic activity"/>
    <property type="evidence" value="ECO:0007669"/>
    <property type="project" value="InterPro"/>
</dbReference>
<organism evidence="4 5">
    <name type="scientific">Diacronema lutheri</name>
    <name type="common">Unicellular marine alga</name>
    <name type="synonym">Monochrysis lutheri</name>
    <dbReference type="NCBI Taxonomy" id="2081491"/>
    <lineage>
        <taxon>Eukaryota</taxon>
        <taxon>Haptista</taxon>
        <taxon>Haptophyta</taxon>
        <taxon>Pavlovophyceae</taxon>
        <taxon>Pavlovales</taxon>
        <taxon>Pavlovaceae</taxon>
        <taxon>Diacronema</taxon>
    </lineage>
</organism>
<dbReference type="Pfam" id="PF00730">
    <property type="entry name" value="HhH-GPD"/>
    <property type="match status" value="1"/>
</dbReference>
<keyword evidence="5" id="KW-1185">Reference proteome</keyword>
<name>A0A8J6CD42_DIALT</name>
<dbReference type="PANTHER" id="PTHR15074">
    <property type="entry name" value="METHYL-CPG-BINDING PROTEIN"/>
    <property type="match status" value="1"/>
</dbReference>
<dbReference type="AlphaFoldDB" id="A0A8J6CD42"/>
<dbReference type="SUPFAM" id="SSF48150">
    <property type="entry name" value="DNA-glycosylase"/>
    <property type="match status" value="1"/>
</dbReference>
<reference evidence="4" key="1">
    <citation type="submission" date="2021-05" db="EMBL/GenBank/DDBJ databases">
        <title>The genome of the haptophyte Pavlova lutheri (Diacronema luteri, Pavlovales) - a model for lipid biosynthesis in eukaryotic algae.</title>
        <authorList>
            <person name="Hulatt C.J."/>
            <person name="Posewitz M.C."/>
        </authorList>
    </citation>
    <scope>NUCLEOTIDE SEQUENCE</scope>
    <source>
        <strain evidence="4">NIVA-4/92</strain>
    </source>
</reference>
<dbReference type="Proteomes" id="UP000751190">
    <property type="component" value="Unassembled WGS sequence"/>
</dbReference>
<dbReference type="GO" id="GO:0005634">
    <property type="term" value="C:nucleus"/>
    <property type="evidence" value="ECO:0007669"/>
    <property type="project" value="UniProtKB-SubCell"/>
</dbReference>
<dbReference type="PANTHER" id="PTHR15074:SF0">
    <property type="entry name" value="METHYL-CPG-BINDING DOMAIN PROTEIN 4-LIKE PROTEIN"/>
    <property type="match status" value="1"/>
</dbReference>
<gene>
    <name evidence="4" type="ORF">KFE25_013302</name>
</gene>
<comment type="caution">
    <text evidence="4">The sequence shown here is derived from an EMBL/GenBank/DDBJ whole genome shotgun (WGS) entry which is preliminary data.</text>
</comment>
<keyword evidence="2" id="KW-0539">Nucleus</keyword>
<comment type="subcellular location">
    <subcellularLocation>
        <location evidence="1">Nucleus</location>
    </subcellularLocation>
</comment>
<evidence type="ECO:0000259" key="3">
    <source>
        <dbReference type="SMART" id="SM00478"/>
    </source>
</evidence>